<proteinExistence type="predicted"/>
<evidence type="ECO:0000313" key="3">
    <source>
        <dbReference type="Proteomes" id="UP000054630"/>
    </source>
</evidence>
<organism evidence="2 3">
    <name type="scientific">Trichinella nelsoni</name>
    <dbReference type="NCBI Taxonomy" id="6336"/>
    <lineage>
        <taxon>Eukaryota</taxon>
        <taxon>Metazoa</taxon>
        <taxon>Ecdysozoa</taxon>
        <taxon>Nematoda</taxon>
        <taxon>Enoplea</taxon>
        <taxon>Dorylaimia</taxon>
        <taxon>Trichinellida</taxon>
        <taxon>Trichinellidae</taxon>
        <taxon>Trichinella</taxon>
    </lineage>
</organism>
<comment type="caution">
    <text evidence="2">The sequence shown here is derived from an EMBL/GenBank/DDBJ whole genome shotgun (WGS) entry which is preliminary data.</text>
</comment>
<gene>
    <name evidence="2" type="ORF">T07_12430</name>
</gene>
<accession>A0A0V0RE46</accession>
<feature type="compositionally biased region" description="Polar residues" evidence="1">
    <location>
        <begin position="111"/>
        <end position="124"/>
    </location>
</feature>
<feature type="region of interest" description="Disordered" evidence="1">
    <location>
        <begin position="106"/>
        <end position="126"/>
    </location>
</feature>
<evidence type="ECO:0000256" key="1">
    <source>
        <dbReference type="SAM" id="MobiDB-lite"/>
    </source>
</evidence>
<feature type="region of interest" description="Disordered" evidence="1">
    <location>
        <begin position="32"/>
        <end position="69"/>
    </location>
</feature>
<dbReference type="Proteomes" id="UP000054630">
    <property type="component" value="Unassembled WGS sequence"/>
</dbReference>
<dbReference type="EMBL" id="JYDL01000290">
    <property type="protein sequence ID" value="KRX12700.1"/>
    <property type="molecule type" value="Genomic_DNA"/>
</dbReference>
<name>A0A0V0RE46_9BILA</name>
<dbReference type="AlphaFoldDB" id="A0A0V0RE46"/>
<protein>
    <submittedName>
        <fullName evidence="2">Uncharacterized protein</fullName>
    </submittedName>
</protein>
<keyword evidence="3" id="KW-1185">Reference proteome</keyword>
<sequence length="334" mass="38245">MTRYRIYTAGGGWLGREIAGVDHRADLHIDESRNGEKALNSRPETLERRDQPSCDASGRSHLTDSSQVRPECATDVLEAALQEWWSLVKNEVSMTRIEAATFLNEEEVGDASQQKPQLKDNSPPKSDGDILQLNCFGTNVRRVHLREELSNITKLHYLRSCLSGPALKAIEGRRGESWMFPRLSQVGLKSYAHDETAQLTRLHDELNRHFLQLNALEKNMDDEITSDEFLAFLLDQSRIRESDNATRTKATLKKDKPEYEKREKSELRFKTAAVPVQYGSECFVCGGNHLTDDCPRFMRHSVSERWHCVQRLHLSIVNLQKGHRKEDFTKRKAG</sequence>
<dbReference type="OrthoDB" id="5937770at2759"/>
<evidence type="ECO:0000313" key="2">
    <source>
        <dbReference type="EMBL" id="KRX12700.1"/>
    </source>
</evidence>
<reference evidence="2 3" key="1">
    <citation type="submission" date="2015-01" db="EMBL/GenBank/DDBJ databases">
        <title>Evolution of Trichinella species and genotypes.</title>
        <authorList>
            <person name="Korhonen P.K."/>
            <person name="Edoardo P."/>
            <person name="Giuseppe L.R."/>
            <person name="Gasser R.B."/>
        </authorList>
    </citation>
    <scope>NUCLEOTIDE SEQUENCE [LARGE SCALE GENOMIC DNA]</scope>
    <source>
        <strain evidence="2">ISS37</strain>
    </source>
</reference>